<sequence>MEQSLLRPSLEASNAVVSACRTAKRWAAAISQLRSMRTRSRLSWNIVCLAGAPWRRAADLALAGAAAEKGAISTETAANLSKLRRHWQQAWLLLRSARVSRVAAAVGACPLLGTEHPQLSWRVPEEAVGFLDSVSLLACIPGRTQSTLPWMPMQLGAVLQSRPVQLTQLGDQGFGSLQASRLQRWSQAQFFRPAPWTPSPLSDGNPCCTSCLAHPAVWACTAILSSCEEELLWLVACQLLSSMAVSRATPNVLSYSAAMSVAEKSLRWPLALAFLGSMEDPGTCTPRANEVSFNTGISACEKGSNWLLALELLVTMEAARLRSDVVATSAVLAALAAAGLAQRCFLIQHPALDACRVADMLASWTWMKQWLALLARLHTEQHANGLPEMSEQGNQIRDPQWQLENLEQCYEHALHQTSQQAAAYQNLKREQESLENQYQALEWQLENLEQLYDTALLELSQQGVQYHDLNGQNQCVAYQDLKREQERLENQYQALEWQLENLEQLYDTALLELSQQGAQYHDLNGQNQCVEIVQQPSAVPQYLMKPLWEYLEDLRADEWRPVAEGCLSSIEAAYQSGQSACTMVTSNFSYDVDLHGLVQTNRTTGKRRKLRRRLIVDCEAALKLLEQVGVRDAACLGLKGQRMHLDREIALRDMDVQELQWQVENLERVFRIERLEQLYKQELAEQSDHEKKWMEHLKQKNLIMLSSLPDAETLASTATRSRYFEHSVRERSWDGCTPVQSITAMKCDVEDGHIELNEYLLFHGCSSEAATKIKEQGFDAQREAEGGAMFGQGTYFAQNGGSVDHMEFVIFKDQMALLQYVIHYRHKAKRFFQKTRQNQIEPNAVSFGAVISACEKASDWRAAMDCLRTSWMQQLADETCHNTALAACSRAVWTRSTAPASNMAVGKTVLMLCTVRLPPNDPHRGACTHGLHSRFGVPRLPEKLRSPGRSAIGAGLRSHWMPVQLTKRLRDPAESGLPGGMLFLGGCVALAGVVLYGAQPRLFPGEKSSGFKVVQPADAPVLMKYLQEYQKELGQDFLAYRNHCLRVLSFTLYFLETPPSEGLEALAYHDLALWSDLAASYLEPSAARARKDLAGDYSEADLNQIEDLIMNHHKVTTAADPLVDAMRKADLLDFSNSARFPVRSGMPSGNIAEANSALPLEGFISALARRPFTIRPDSPFKASMEVMEIFRW</sequence>
<dbReference type="AlphaFoldDB" id="A0A1Q9DF54"/>
<dbReference type="InterPro" id="IPR012317">
    <property type="entry name" value="Poly(ADP-ribose)pol_cat_dom"/>
</dbReference>
<dbReference type="InterPro" id="IPR018123">
    <property type="entry name" value="WWE-dom_subgr"/>
</dbReference>
<accession>A0A1Q9DF54</accession>
<dbReference type="InterPro" id="IPR004170">
    <property type="entry name" value="WWE_dom"/>
</dbReference>
<dbReference type="PANTHER" id="PTHR47938">
    <property type="entry name" value="RESPIRATORY COMPLEX I CHAPERONE (CIA84), PUTATIVE (AFU_ORTHOLOGUE AFUA_2G06020)-RELATED"/>
    <property type="match status" value="1"/>
</dbReference>
<dbReference type="InterPro" id="IPR011990">
    <property type="entry name" value="TPR-like_helical_dom_sf"/>
</dbReference>
<name>A0A1Q9DF54_SYMMI</name>
<dbReference type="PANTHER" id="PTHR47938:SF35">
    <property type="entry name" value="PENTATRICOPEPTIDE REPEAT-CONTAINING PROTEIN 4, MITOCHONDRIAL-RELATED"/>
    <property type="match status" value="1"/>
</dbReference>
<dbReference type="Gene3D" id="1.25.40.10">
    <property type="entry name" value="Tetratricopeptide repeat domain"/>
    <property type="match status" value="2"/>
</dbReference>
<dbReference type="Gene3D" id="3.30.720.50">
    <property type="match status" value="1"/>
</dbReference>
<dbReference type="Pfam" id="PF02825">
    <property type="entry name" value="WWE"/>
    <property type="match status" value="1"/>
</dbReference>
<keyword evidence="4" id="KW-1185">Reference proteome</keyword>
<dbReference type="EMBL" id="LSRX01000567">
    <property type="protein sequence ID" value="OLP93834.1"/>
    <property type="molecule type" value="Genomic_DNA"/>
</dbReference>
<feature type="domain" description="WWE" evidence="2">
    <location>
        <begin position="532"/>
        <end position="612"/>
    </location>
</feature>
<dbReference type="GO" id="GO:0008270">
    <property type="term" value="F:zinc ion binding"/>
    <property type="evidence" value="ECO:0007669"/>
    <property type="project" value="InterPro"/>
</dbReference>
<keyword evidence="1" id="KW-0175">Coiled coil</keyword>
<dbReference type="PROSITE" id="PS50918">
    <property type="entry name" value="WWE"/>
    <property type="match status" value="1"/>
</dbReference>
<comment type="caution">
    <text evidence="3">The sequence shown here is derived from an EMBL/GenBank/DDBJ whole genome shotgun (WGS) entry which is preliminary data.</text>
</comment>
<evidence type="ECO:0000313" key="3">
    <source>
        <dbReference type="EMBL" id="OLP93834.1"/>
    </source>
</evidence>
<feature type="coiled-coil region" evidence="1">
    <location>
        <begin position="417"/>
        <end position="519"/>
    </location>
</feature>
<dbReference type="Gene3D" id="3.90.228.10">
    <property type="match status" value="1"/>
</dbReference>
<dbReference type="Proteomes" id="UP000186817">
    <property type="component" value="Unassembled WGS sequence"/>
</dbReference>
<dbReference type="SUPFAM" id="SSF117839">
    <property type="entry name" value="WWE domain"/>
    <property type="match status" value="1"/>
</dbReference>
<dbReference type="OrthoDB" id="435559at2759"/>
<evidence type="ECO:0000259" key="2">
    <source>
        <dbReference type="PROSITE" id="PS50918"/>
    </source>
</evidence>
<dbReference type="GO" id="GO:0003729">
    <property type="term" value="F:mRNA binding"/>
    <property type="evidence" value="ECO:0007669"/>
    <property type="project" value="TreeGrafter"/>
</dbReference>
<feature type="coiled-coil region" evidence="1">
    <location>
        <begin position="656"/>
        <end position="692"/>
    </location>
</feature>
<dbReference type="Pfam" id="PF00644">
    <property type="entry name" value="PARP"/>
    <property type="match status" value="1"/>
</dbReference>
<reference evidence="3 4" key="1">
    <citation type="submission" date="2016-02" db="EMBL/GenBank/DDBJ databases">
        <title>Genome analysis of coral dinoflagellate symbionts highlights evolutionary adaptations to a symbiotic lifestyle.</title>
        <authorList>
            <person name="Aranda M."/>
            <person name="Li Y."/>
            <person name="Liew Y.J."/>
            <person name="Baumgarten S."/>
            <person name="Simakov O."/>
            <person name="Wilson M."/>
            <person name="Piel J."/>
            <person name="Ashoor H."/>
            <person name="Bougouffa S."/>
            <person name="Bajic V.B."/>
            <person name="Ryu T."/>
            <person name="Ravasi T."/>
            <person name="Bayer T."/>
            <person name="Micklem G."/>
            <person name="Kim H."/>
            <person name="Bhak J."/>
            <person name="Lajeunesse T.C."/>
            <person name="Voolstra C.R."/>
        </authorList>
    </citation>
    <scope>NUCLEOTIDE SEQUENCE [LARGE SCALE GENOMIC DNA]</scope>
    <source>
        <strain evidence="3 4">CCMP2467</strain>
    </source>
</reference>
<protein>
    <recommendedName>
        <fullName evidence="2">WWE domain-containing protein</fullName>
    </recommendedName>
</protein>
<dbReference type="SUPFAM" id="SSF56399">
    <property type="entry name" value="ADP-ribosylation"/>
    <property type="match status" value="1"/>
</dbReference>
<gene>
    <name evidence="3" type="ORF">AK812_SmicGene24233</name>
</gene>
<evidence type="ECO:0000313" key="4">
    <source>
        <dbReference type="Proteomes" id="UP000186817"/>
    </source>
</evidence>
<organism evidence="3 4">
    <name type="scientific">Symbiodinium microadriaticum</name>
    <name type="common">Dinoflagellate</name>
    <name type="synonym">Zooxanthella microadriatica</name>
    <dbReference type="NCBI Taxonomy" id="2951"/>
    <lineage>
        <taxon>Eukaryota</taxon>
        <taxon>Sar</taxon>
        <taxon>Alveolata</taxon>
        <taxon>Dinophyceae</taxon>
        <taxon>Suessiales</taxon>
        <taxon>Symbiodiniaceae</taxon>
        <taxon>Symbiodinium</taxon>
    </lineage>
</organism>
<dbReference type="SMART" id="SM00678">
    <property type="entry name" value="WWE"/>
    <property type="match status" value="1"/>
</dbReference>
<dbReference type="GO" id="GO:0003950">
    <property type="term" value="F:NAD+ poly-ADP-ribosyltransferase activity"/>
    <property type="evidence" value="ECO:0007669"/>
    <property type="project" value="InterPro"/>
</dbReference>
<proteinExistence type="predicted"/>
<dbReference type="InterPro" id="IPR037197">
    <property type="entry name" value="WWE_dom_sf"/>
</dbReference>
<evidence type="ECO:0000256" key="1">
    <source>
        <dbReference type="SAM" id="Coils"/>
    </source>
</evidence>